<sequence length="414" mass="44973">MMTITRVLRSYSFHRAIVAGLSFGASLIGAKLLSSDQFSVLVTAAFVAKFLQITNFGAVSGYFVSRYSGTESSGTLSAAEEPRFILYFMVQLTAIGAVVLGVATLWLPAYFLGAAAFLFLVPLFVVEPSLRYRRLFSFSLLPELILAMGLLAVSLTEAAGLMQDRGADLYFWIVAFLCGVVIALALAKCGSRMLVGKKSSLSHKKYAKIIVTGWPVYFGTALFVLASSADRLLFPLYGTDEQISIYFLAYQLCMGAMIFLTAINFVNTVNLGEARKSAEAFKSQLVRKKLRLALLVAVASYSVLGIGGLILEFYFLPDSFSGLSKVVLMLGLGLSVFFVSSAVTPIVAYFQRQIPLTAGMAIVAVVLFINNGLAYWQGFGPVWLATGTALALVLYGFFAIWHTFRVIGRLPETT</sequence>
<dbReference type="RefSeq" id="WP_342630748.1">
    <property type="nucleotide sequence ID" value="NZ_CP152380.1"/>
</dbReference>
<dbReference type="Proteomes" id="UP001445268">
    <property type="component" value="Chromosome"/>
</dbReference>
<reference evidence="2 3" key="1">
    <citation type="submission" date="2024-04" db="EMBL/GenBank/DDBJ databases">
        <title>Marinobacter sp. SBY-1.</title>
        <authorList>
            <person name="Pan C."/>
        </authorList>
    </citation>
    <scope>NUCLEOTIDE SEQUENCE [LARGE SCALE GENOMIC DNA]</scope>
    <source>
        <strain evidence="2 3">SBY-1</strain>
    </source>
</reference>
<proteinExistence type="predicted"/>
<feature type="transmembrane region" description="Helical" evidence="1">
    <location>
        <begin position="12"/>
        <end position="32"/>
    </location>
</feature>
<feature type="transmembrane region" description="Helical" evidence="1">
    <location>
        <begin position="356"/>
        <end position="376"/>
    </location>
</feature>
<name>A0ABZ3DZU2_9GAMM</name>
<keyword evidence="1" id="KW-0472">Membrane</keyword>
<evidence type="ECO:0000256" key="1">
    <source>
        <dbReference type="SAM" id="Phobius"/>
    </source>
</evidence>
<feature type="transmembrane region" description="Helical" evidence="1">
    <location>
        <begin position="84"/>
        <end position="103"/>
    </location>
</feature>
<feature type="transmembrane region" description="Helical" evidence="1">
    <location>
        <begin position="382"/>
        <end position="401"/>
    </location>
</feature>
<accession>A0ABZ3DZU2</accession>
<protein>
    <recommendedName>
        <fullName evidence="4">O-antigen/teichoic acid export membrane protein</fullName>
    </recommendedName>
</protein>
<feature type="transmembrane region" description="Helical" evidence="1">
    <location>
        <begin position="169"/>
        <end position="186"/>
    </location>
</feature>
<keyword evidence="1" id="KW-1133">Transmembrane helix</keyword>
<keyword evidence="1" id="KW-0812">Transmembrane</keyword>
<dbReference type="EMBL" id="CP152380">
    <property type="protein sequence ID" value="XAF52701.1"/>
    <property type="molecule type" value="Genomic_DNA"/>
</dbReference>
<evidence type="ECO:0000313" key="2">
    <source>
        <dbReference type="EMBL" id="XAF52701.1"/>
    </source>
</evidence>
<feature type="transmembrane region" description="Helical" evidence="1">
    <location>
        <begin position="292"/>
        <end position="315"/>
    </location>
</feature>
<feature type="transmembrane region" description="Helical" evidence="1">
    <location>
        <begin position="245"/>
        <end position="271"/>
    </location>
</feature>
<organism evidence="2 3">
    <name type="scientific">Marinobacter alkaliphilus</name>
    <dbReference type="NCBI Taxonomy" id="254719"/>
    <lineage>
        <taxon>Bacteria</taxon>
        <taxon>Pseudomonadati</taxon>
        <taxon>Pseudomonadota</taxon>
        <taxon>Gammaproteobacteria</taxon>
        <taxon>Pseudomonadales</taxon>
        <taxon>Marinobacteraceae</taxon>
        <taxon>Marinobacter</taxon>
    </lineage>
</organism>
<feature type="transmembrane region" description="Helical" evidence="1">
    <location>
        <begin position="327"/>
        <end position="349"/>
    </location>
</feature>
<evidence type="ECO:0000313" key="3">
    <source>
        <dbReference type="Proteomes" id="UP001445268"/>
    </source>
</evidence>
<keyword evidence="3" id="KW-1185">Reference proteome</keyword>
<gene>
    <name evidence="2" type="ORF">AAGT77_12340</name>
</gene>
<feature type="transmembrane region" description="Helical" evidence="1">
    <location>
        <begin position="38"/>
        <end position="64"/>
    </location>
</feature>
<feature type="transmembrane region" description="Helical" evidence="1">
    <location>
        <begin position="206"/>
        <end position="225"/>
    </location>
</feature>
<evidence type="ECO:0008006" key="4">
    <source>
        <dbReference type="Google" id="ProtNLM"/>
    </source>
</evidence>
<feature type="transmembrane region" description="Helical" evidence="1">
    <location>
        <begin position="109"/>
        <end position="126"/>
    </location>
</feature>
<feature type="transmembrane region" description="Helical" evidence="1">
    <location>
        <begin position="138"/>
        <end position="163"/>
    </location>
</feature>